<evidence type="ECO:0008006" key="9">
    <source>
        <dbReference type="Google" id="ProtNLM"/>
    </source>
</evidence>
<dbReference type="OrthoDB" id="157176at2157"/>
<reference evidence="6 7" key="1">
    <citation type="submission" date="2019-10" db="EMBL/GenBank/DDBJ databases">
        <title>Unraveling microbial dark matter from salterns through culturing: the case of the genus Halosegnis.</title>
        <authorList>
            <person name="Duran-Viseras A."/>
            <person name="Andrei A.-S."/>
            <person name="Vera-Gargallo B."/>
            <person name="Ghai R."/>
            <person name="Sanchez-Porro C."/>
            <person name="Ventosa A."/>
        </authorList>
    </citation>
    <scope>NUCLEOTIDE SEQUENCE [LARGE SCALE GENOMIC DNA]</scope>
    <source>
        <strain evidence="4 7">F17-44</strain>
        <strain evidence="3 8">F18-79</strain>
        <strain evidence="5 6">F19-13</strain>
    </source>
</reference>
<name>A0A5N5UA40_9EURY</name>
<keyword evidence="2" id="KW-0812">Transmembrane</keyword>
<feature type="transmembrane region" description="Helical" evidence="2">
    <location>
        <begin position="6"/>
        <end position="24"/>
    </location>
</feature>
<evidence type="ECO:0000313" key="5">
    <source>
        <dbReference type="EMBL" id="KAB7519555.1"/>
    </source>
</evidence>
<evidence type="ECO:0000256" key="1">
    <source>
        <dbReference type="SAM" id="MobiDB-lite"/>
    </source>
</evidence>
<proteinExistence type="predicted"/>
<protein>
    <recommendedName>
        <fullName evidence="9">TRAM domain-containing protein</fullName>
    </recommendedName>
</protein>
<evidence type="ECO:0000313" key="6">
    <source>
        <dbReference type="Proteomes" id="UP000326207"/>
    </source>
</evidence>
<dbReference type="RefSeq" id="WP_152118771.1">
    <property type="nucleotide sequence ID" value="NZ_QJOW01000001.1"/>
</dbReference>
<dbReference type="EMBL" id="QMDY01000002">
    <property type="protein sequence ID" value="KAB7519555.1"/>
    <property type="molecule type" value="Genomic_DNA"/>
</dbReference>
<keyword evidence="2" id="KW-1133">Transmembrane helix</keyword>
<evidence type="ECO:0000313" key="8">
    <source>
        <dbReference type="Proteomes" id="UP000326865"/>
    </source>
</evidence>
<keyword evidence="2" id="KW-0472">Membrane</keyword>
<sequence>MVEPTTIAAAVGGLVVLAGLAALLRGNGDDKYDDPEAQAAHEAAQQRDPSDVAPVGSEHTTVVQELVDGGDTARVSIQGLYVFVEDIPSGVSVNDTIDIKITDHGPDGTSGRATFLGRQ</sequence>
<accession>A0A5N5ULZ8</accession>
<dbReference type="AlphaFoldDB" id="A0A5N5UA40"/>
<evidence type="ECO:0000313" key="7">
    <source>
        <dbReference type="Proteomes" id="UP000326302"/>
    </source>
</evidence>
<evidence type="ECO:0000313" key="4">
    <source>
        <dbReference type="EMBL" id="KAB7517865.1"/>
    </source>
</evidence>
<accession>A0A5N5UA40</accession>
<gene>
    <name evidence="3" type="ORF">DM867_05260</name>
    <name evidence="4" type="ORF">DMP03_00405</name>
    <name evidence="5" type="ORF">DP108_05530</name>
</gene>
<evidence type="ECO:0000313" key="3">
    <source>
        <dbReference type="EMBL" id="KAB7514532.1"/>
    </source>
</evidence>
<accession>A0A5N5UGK8</accession>
<organism evidence="3 8">
    <name type="scientific">Halosegnis rubeus</name>
    <dbReference type="NCBI Taxonomy" id="2212850"/>
    <lineage>
        <taxon>Archaea</taxon>
        <taxon>Methanobacteriati</taxon>
        <taxon>Methanobacteriota</taxon>
        <taxon>Stenosarchaea group</taxon>
        <taxon>Halobacteria</taxon>
        <taxon>Halobacteriales</taxon>
        <taxon>Natronomonadaceae</taxon>
        <taxon>Halosegnis</taxon>
    </lineage>
</organism>
<evidence type="ECO:0000256" key="2">
    <source>
        <dbReference type="SAM" id="Phobius"/>
    </source>
</evidence>
<dbReference type="Proteomes" id="UP000326302">
    <property type="component" value="Unassembled WGS sequence"/>
</dbReference>
<keyword evidence="8" id="KW-1185">Reference proteome</keyword>
<dbReference type="EMBL" id="QKKZ01000002">
    <property type="protein sequence ID" value="KAB7514532.1"/>
    <property type="molecule type" value="Genomic_DNA"/>
</dbReference>
<dbReference type="Proteomes" id="UP000326865">
    <property type="component" value="Unassembled WGS sequence"/>
</dbReference>
<dbReference type="Proteomes" id="UP000326207">
    <property type="component" value="Unassembled WGS sequence"/>
</dbReference>
<dbReference type="EMBL" id="QJOW01000001">
    <property type="protein sequence ID" value="KAB7517865.1"/>
    <property type="molecule type" value="Genomic_DNA"/>
</dbReference>
<comment type="caution">
    <text evidence="3">The sequence shown here is derived from an EMBL/GenBank/DDBJ whole genome shotgun (WGS) entry which is preliminary data.</text>
</comment>
<feature type="region of interest" description="Disordered" evidence="1">
    <location>
        <begin position="28"/>
        <end position="56"/>
    </location>
</feature>